<dbReference type="EMBL" id="CP000542">
    <property type="protein sequence ID" value="ABM59838.1"/>
    <property type="molecule type" value="Genomic_DNA"/>
</dbReference>
<gene>
    <name evidence="2" type="ordered locus">Veis_4133</name>
</gene>
<keyword evidence="3" id="KW-1185">Reference proteome</keyword>
<dbReference type="AlphaFoldDB" id="A1WQD1"/>
<name>A1WQD1_VEREI</name>
<proteinExistence type="predicted"/>
<protein>
    <submittedName>
        <fullName evidence="2">Transposase</fullName>
    </submittedName>
</protein>
<organism evidence="2 3">
    <name type="scientific">Verminephrobacter eiseniae (strain EF01-2)</name>
    <dbReference type="NCBI Taxonomy" id="391735"/>
    <lineage>
        <taxon>Bacteria</taxon>
        <taxon>Pseudomonadati</taxon>
        <taxon>Pseudomonadota</taxon>
        <taxon>Betaproteobacteria</taxon>
        <taxon>Burkholderiales</taxon>
        <taxon>Comamonadaceae</taxon>
        <taxon>Verminephrobacter</taxon>
    </lineage>
</organism>
<reference evidence="3" key="1">
    <citation type="submission" date="2006-12" db="EMBL/GenBank/DDBJ databases">
        <title>Complete sequence of chromosome 1 of Verminephrobacter eiseniae EF01-2.</title>
        <authorList>
            <person name="Copeland A."/>
            <person name="Lucas S."/>
            <person name="Lapidus A."/>
            <person name="Barry K."/>
            <person name="Detter J.C."/>
            <person name="Glavina del Rio T."/>
            <person name="Dalin E."/>
            <person name="Tice H."/>
            <person name="Pitluck S."/>
            <person name="Chertkov O."/>
            <person name="Brettin T."/>
            <person name="Bruce D."/>
            <person name="Han C."/>
            <person name="Tapia R."/>
            <person name="Gilna P."/>
            <person name="Schmutz J."/>
            <person name="Larimer F."/>
            <person name="Land M."/>
            <person name="Hauser L."/>
            <person name="Kyrpides N."/>
            <person name="Kim E."/>
            <person name="Stahl D."/>
            <person name="Richardson P."/>
        </authorList>
    </citation>
    <scope>NUCLEOTIDE SEQUENCE [LARGE SCALE GENOMIC DNA]</scope>
    <source>
        <strain evidence="3">EF01-2</strain>
    </source>
</reference>
<evidence type="ECO:0000313" key="2">
    <source>
        <dbReference type="EMBL" id="ABM59838.1"/>
    </source>
</evidence>
<feature type="region of interest" description="Disordered" evidence="1">
    <location>
        <begin position="54"/>
        <end position="110"/>
    </location>
</feature>
<dbReference type="Proteomes" id="UP000000374">
    <property type="component" value="Chromosome"/>
</dbReference>
<dbReference type="eggNOG" id="COG2801">
    <property type="taxonomic scope" value="Bacteria"/>
</dbReference>
<sequence length="110" mass="12522">MADVPKAHRFNGREDMQQTLPRYVARHDHPLPQSALGRKTPVQAMKDDWRQEHPPLLHERPYPPPVRGAGMGATRPPEGDGAPVRAAPKAHPFPPRWQQRARQSAQMFQE</sequence>
<evidence type="ECO:0000313" key="3">
    <source>
        <dbReference type="Proteomes" id="UP000000374"/>
    </source>
</evidence>
<evidence type="ECO:0000256" key="1">
    <source>
        <dbReference type="SAM" id="MobiDB-lite"/>
    </source>
</evidence>
<accession>A1WQD1</accession>
<dbReference type="HOGENOM" id="CLU_2170000_0_0_4"/>
<dbReference type="KEGG" id="vei:Veis_4133"/>
<feature type="compositionally biased region" description="Polar residues" evidence="1">
    <location>
        <begin position="100"/>
        <end position="110"/>
    </location>
</feature>